<organism evidence="2 3">
    <name type="scientific">Mugilogobius chulae</name>
    <name type="common">yellowstripe goby</name>
    <dbReference type="NCBI Taxonomy" id="88201"/>
    <lineage>
        <taxon>Eukaryota</taxon>
        <taxon>Metazoa</taxon>
        <taxon>Chordata</taxon>
        <taxon>Craniata</taxon>
        <taxon>Vertebrata</taxon>
        <taxon>Euteleostomi</taxon>
        <taxon>Actinopterygii</taxon>
        <taxon>Neopterygii</taxon>
        <taxon>Teleostei</taxon>
        <taxon>Neoteleostei</taxon>
        <taxon>Acanthomorphata</taxon>
        <taxon>Gobiaria</taxon>
        <taxon>Gobiiformes</taxon>
        <taxon>Gobioidei</taxon>
        <taxon>Gobiidae</taxon>
        <taxon>Gobionellinae</taxon>
        <taxon>Mugilogobius</taxon>
    </lineage>
</organism>
<accession>A0AAW0Q1E4</accession>
<keyword evidence="3" id="KW-1185">Reference proteome</keyword>
<feature type="compositionally biased region" description="Acidic residues" evidence="1">
    <location>
        <begin position="9"/>
        <end position="18"/>
    </location>
</feature>
<evidence type="ECO:0000256" key="1">
    <source>
        <dbReference type="SAM" id="MobiDB-lite"/>
    </source>
</evidence>
<sequence>MAEVRLKEEPEDYEPEEEDKSRSSELGDIPLHKGVHVQKTPANFYSALKKNRRYDNHTRTSPRLYLCLCKE</sequence>
<reference evidence="3" key="1">
    <citation type="submission" date="2024-04" db="EMBL/GenBank/DDBJ databases">
        <title>Salinicola lusitanus LLJ914,a marine bacterium isolated from the Okinawa Trough.</title>
        <authorList>
            <person name="Li J."/>
        </authorList>
    </citation>
    <scope>NUCLEOTIDE SEQUENCE [LARGE SCALE GENOMIC DNA]</scope>
</reference>
<feature type="region of interest" description="Disordered" evidence="1">
    <location>
        <begin position="1"/>
        <end position="33"/>
    </location>
</feature>
<gene>
    <name evidence="2" type="ORF">WMY93_005197</name>
</gene>
<evidence type="ECO:0000313" key="2">
    <source>
        <dbReference type="EMBL" id="KAK7934301.1"/>
    </source>
</evidence>
<comment type="caution">
    <text evidence="2">The sequence shown here is derived from an EMBL/GenBank/DDBJ whole genome shotgun (WGS) entry which is preliminary data.</text>
</comment>
<dbReference type="Proteomes" id="UP001460270">
    <property type="component" value="Unassembled WGS sequence"/>
</dbReference>
<name>A0AAW0Q1E4_9GOBI</name>
<dbReference type="EMBL" id="JBBPFD010000003">
    <property type="protein sequence ID" value="KAK7934301.1"/>
    <property type="molecule type" value="Genomic_DNA"/>
</dbReference>
<dbReference type="AlphaFoldDB" id="A0AAW0Q1E4"/>
<proteinExistence type="predicted"/>
<evidence type="ECO:0000313" key="3">
    <source>
        <dbReference type="Proteomes" id="UP001460270"/>
    </source>
</evidence>
<protein>
    <submittedName>
        <fullName evidence="2">Uncharacterized protein</fullName>
    </submittedName>
</protein>